<dbReference type="RefSeq" id="WP_110501837.1">
    <property type="nucleotide sequence ID" value="NZ_QJVD01000017.1"/>
</dbReference>
<dbReference type="Proteomes" id="UP000247832">
    <property type="component" value="Unassembled WGS sequence"/>
</dbReference>
<keyword evidence="6" id="KW-1185">Reference proteome</keyword>
<dbReference type="AlphaFoldDB" id="A0A2V5L4Q8"/>
<dbReference type="Pfam" id="PF05448">
    <property type="entry name" value="AXE1"/>
    <property type="match status" value="1"/>
</dbReference>
<evidence type="ECO:0000256" key="2">
    <source>
        <dbReference type="PIRSR" id="PIRSR639069-2"/>
    </source>
</evidence>
<proteinExistence type="predicted"/>
<dbReference type="Gene3D" id="3.40.50.1820">
    <property type="entry name" value="alpha/beta hydrolase"/>
    <property type="match status" value="1"/>
</dbReference>
<dbReference type="EMBL" id="QJVD01000017">
    <property type="protein sequence ID" value="PYI66128.1"/>
    <property type="molecule type" value="Genomic_DNA"/>
</dbReference>
<dbReference type="OrthoDB" id="9770528at2"/>
<evidence type="ECO:0000256" key="3">
    <source>
        <dbReference type="SAM" id="MobiDB-lite"/>
    </source>
</evidence>
<evidence type="ECO:0000313" key="5">
    <source>
        <dbReference type="EMBL" id="PYI66128.1"/>
    </source>
</evidence>
<protein>
    <submittedName>
        <fullName evidence="5">Acetylxylan esterase</fullName>
    </submittedName>
</protein>
<dbReference type="GO" id="GO:0052689">
    <property type="term" value="F:carboxylic ester hydrolase activity"/>
    <property type="evidence" value="ECO:0007669"/>
    <property type="project" value="TreeGrafter"/>
</dbReference>
<feature type="active site" description="Charge relay system" evidence="1">
    <location>
        <position position="304"/>
    </location>
</feature>
<dbReference type="PANTHER" id="PTHR40111">
    <property type="entry name" value="CEPHALOSPORIN-C DEACETYLASE"/>
    <property type="match status" value="1"/>
</dbReference>
<name>A0A2V5L4Q8_9MICC</name>
<feature type="binding site" evidence="2">
    <location>
        <position position="92"/>
    </location>
    <ligand>
        <name>substrate</name>
    </ligand>
</feature>
<evidence type="ECO:0000259" key="4">
    <source>
        <dbReference type="Pfam" id="PF05448"/>
    </source>
</evidence>
<evidence type="ECO:0000313" key="6">
    <source>
        <dbReference type="Proteomes" id="UP000247832"/>
    </source>
</evidence>
<evidence type="ECO:0000256" key="1">
    <source>
        <dbReference type="PIRSR" id="PIRSR639069-1"/>
    </source>
</evidence>
<accession>A0A2V5L4Q8</accession>
<dbReference type="GO" id="GO:0005976">
    <property type="term" value="P:polysaccharide metabolic process"/>
    <property type="evidence" value="ECO:0007669"/>
    <property type="project" value="TreeGrafter"/>
</dbReference>
<dbReference type="InterPro" id="IPR029058">
    <property type="entry name" value="AB_hydrolase_fold"/>
</dbReference>
<organism evidence="5 6">
    <name type="scientific">Arthrobacter livingstonensis</name>
    <dbReference type="NCBI Taxonomy" id="670078"/>
    <lineage>
        <taxon>Bacteria</taxon>
        <taxon>Bacillati</taxon>
        <taxon>Actinomycetota</taxon>
        <taxon>Actinomycetes</taxon>
        <taxon>Micrococcales</taxon>
        <taxon>Micrococcaceae</taxon>
        <taxon>Arthrobacter</taxon>
    </lineage>
</organism>
<reference evidence="5 6" key="1">
    <citation type="submission" date="2018-05" db="EMBL/GenBank/DDBJ databases">
        <title>Genetic diversity of glacier-inhabiting Cryobacterium bacteria in China and description of Cryobacterium mengkeensis sp. nov. and Arthrobacter glacialis sp. nov.</title>
        <authorList>
            <person name="Liu Q."/>
            <person name="Xin Y.-H."/>
        </authorList>
    </citation>
    <scope>NUCLEOTIDE SEQUENCE [LARGE SCALE GENOMIC DNA]</scope>
    <source>
        <strain evidence="5 6">LI2</strain>
    </source>
</reference>
<dbReference type="InterPro" id="IPR008391">
    <property type="entry name" value="AXE1_dom"/>
</dbReference>
<feature type="active site" description="Nucleophile" evidence="1">
    <location>
        <position position="188"/>
    </location>
</feature>
<gene>
    <name evidence="5" type="ORF">CVV68_15090</name>
</gene>
<dbReference type="InterPro" id="IPR039069">
    <property type="entry name" value="CE7"/>
</dbReference>
<feature type="region of interest" description="Disordered" evidence="3">
    <location>
        <begin position="121"/>
        <end position="144"/>
    </location>
</feature>
<sequence>MALFDLPLEELRSYRPDIAVPADLVPFWEETLSGIPAAADTVEFALVENSLALIDSYDVTFTGFGGTRVKGWLKVPAGVQGPLPAVVEYVGYSGGRGLAHQGTLYAQAGYAHFIMDTRGQGAGGSAGDTPDDHPAAGQNSVSGRMTQGIMDPRDYYYRRVYADAVRAVDAAAAHPLVDAERIVVAGVSQGGGIAIAAAALSQRVTGAMPDVPFLQHFRRAATVTDSLPYAEIAAYLRRFRNREEAVFGTLSYFDGTALAALARVPALFSVALMDVTCPPSTVFASFNAWGHREKEIRVYPYNGHEGGQEFHELERLGWLAAHFGA</sequence>
<dbReference type="SUPFAM" id="SSF53474">
    <property type="entry name" value="alpha/beta-Hydrolases"/>
    <property type="match status" value="1"/>
</dbReference>
<comment type="caution">
    <text evidence="5">The sequence shown here is derived from an EMBL/GenBank/DDBJ whole genome shotgun (WGS) entry which is preliminary data.</text>
</comment>
<dbReference type="PANTHER" id="PTHR40111:SF1">
    <property type="entry name" value="CEPHALOSPORIN-C DEACETYLASE"/>
    <property type="match status" value="1"/>
</dbReference>
<feature type="active site" description="Charge relay system" evidence="1">
    <location>
        <position position="274"/>
    </location>
</feature>
<feature type="domain" description="Acetyl xylan esterase" evidence="4">
    <location>
        <begin position="1"/>
        <end position="320"/>
    </location>
</feature>